<protein>
    <recommendedName>
        <fullName evidence="3">Zn(2)-C6 fungal-type domain-containing protein</fullName>
    </recommendedName>
</protein>
<dbReference type="PROSITE" id="PS00463">
    <property type="entry name" value="ZN2_CY6_FUNGAL_1"/>
    <property type="match status" value="1"/>
</dbReference>
<feature type="compositionally biased region" description="Low complexity" evidence="2">
    <location>
        <begin position="162"/>
        <end position="173"/>
    </location>
</feature>
<dbReference type="OrthoDB" id="103819at2759"/>
<evidence type="ECO:0000313" key="5">
    <source>
        <dbReference type="Proteomes" id="UP000770015"/>
    </source>
</evidence>
<keyword evidence="5" id="KW-1185">Reference proteome</keyword>
<accession>A0A9P8VG53</accession>
<dbReference type="Gene3D" id="4.10.240.10">
    <property type="entry name" value="Zn(2)-C6 fungal-type DNA-binding domain"/>
    <property type="match status" value="1"/>
</dbReference>
<dbReference type="CDD" id="cd00067">
    <property type="entry name" value="GAL4"/>
    <property type="match status" value="1"/>
</dbReference>
<dbReference type="InterPro" id="IPR050987">
    <property type="entry name" value="AtrR-like"/>
</dbReference>
<evidence type="ECO:0000256" key="1">
    <source>
        <dbReference type="ARBA" id="ARBA00023242"/>
    </source>
</evidence>
<dbReference type="SUPFAM" id="SSF57701">
    <property type="entry name" value="Zn2/Cys6 DNA-binding domain"/>
    <property type="match status" value="1"/>
</dbReference>
<dbReference type="InterPro" id="IPR001138">
    <property type="entry name" value="Zn2Cys6_DnaBD"/>
</dbReference>
<dbReference type="CDD" id="cd12148">
    <property type="entry name" value="fungal_TF_MHR"/>
    <property type="match status" value="1"/>
</dbReference>
<feature type="domain" description="Zn(2)-C6 fungal-type" evidence="3">
    <location>
        <begin position="16"/>
        <end position="45"/>
    </location>
</feature>
<evidence type="ECO:0000259" key="3">
    <source>
        <dbReference type="PROSITE" id="PS50048"/>
    </source>
</evidence>
<dbReference type="InterPro" id="IPR036864">
    <property type="entry name" value="Zn2-C6_fun-type_DNA-bd_sf"/>
</dbReference>
<proteinExistence type="predicted"/>
<dbReference type="PROSITE" id="PS50048">
    <property type="entry name" value="ZN2_CY6_FUNGAL_2"/>
    <property type="match status" value="1"/>
</dbReference>
<feature type="region of interest" description="Disordered" evidence="2">
    <location>
        <begin position="126"/>
        <end position="149"/>
    </location>
</feature>
<feature type="compositionally biased region" description="Low complexity" evidence="2">
    <location>
        <begin position="139"/>
        <end position="149"/>
    </location>
</feature>
<dbReference type="Pfam" id="PF00172">
    <property type="entry name" value="Zn_clus"/>
    <property type="match status" value="1"/>
</dbReference>
<dbReference type="AlphaFoldDB" id="A0A9P8VG53"/>
<organism evidence="4 5">
    <name type="scientific">Plectosphaerella plurivora</name>
    <dbReference type="NCBI Taxonomy" id="936078"/>
    <lineage>
        <taxon>Eukaryota</taxon>
        <taxon>Fungi</taxon>
        <taxon>Dikarya</taxon>
        <taxon>Ascomycota</taxon>
        <taxon>Pezizomycotina</taxon>
        <taxon>Sordariomycetes</taxon>
        <taxon>Hypocreomycetidae</taxon>
        <taxon>Glomerellales</taxon>
        <taxon>Plectosphaerellaceae</taxon>
        <taxon>Plectosphaerella</taxon>
    </lineage>
</organism>
<comment type="caution">
    <text evidence="4">The sequence shown here is derived from an EMBL/GenBank/DDBJ whole genome shotgun (WGS) entry which is preliminary data.</text>
</comment>
<dbReference type="PANTHER" id="PTHR46910">
    <property type="entry name" value="TRANSCRIPTION FACTOR PDR1"/>
    <property type="match status" value="1"/>
</dbReference>
<name>A0A9P8VG53_9PEZI</name>
<keyword evidence="1" id="KW-0539">Nucleus</keyword>
<reference evidence="4" key="1">
    <citation type="journal article" date="2021" name="Nat. Commun.">
        <title>Genetic determinants of endophytism in the Arabidopsis root mycobiome.</title>
        <authorList>
            <person name="Mesny F."/>
            <person name="Miyauchi S."/>
            <person name="Thiergart T."/>
            <person name="Pickel B."/>
            <person name="Atanasova L."/>
            <person name="Karlsson M."/>
            <person name="Huettel B."/>
            <person name="Barry K.W."/>
            <person name="Haridas S."/>
            <person name="Chen C."/>
            <person name="Bauer D."/>
            <person name="Andreopoulos W."/>
            <person name="Pangilinan J."/>
            <person name="LaButti K."/>
            <person name="Riley R."/>
            <person name="Lipzen A."/>
            <person name="Clum A."/>
            <person name="Drula E."/>
            <person name="Henrissat B."/>
            <person name="Kohler A."/>
            <person name="Grigoriev I.V."/>
            <person name="Martin F.M."/>
            <person name="Hacquard S."/>
        </authorList>
    </citation>
    <scope>NUCLEOTIDE SEQUENCE</scope>
    <source>
        <strain evidence="4">MPI-SDFR-AT-0117</strain>
    </source>
</reference>
<dbReference type="GO" id="GO:0000981">
    <property type="term" value="F:DNA-binding transcription factor activity, RNA polymerase II-specific"/>
    <property type="evidence" value="ECO:0007669"/>
    <property type="project" value="InterPro"/>
</dbReference>
<sequence>MGAATDASVTNRRVPACDPCRERKTKCNRAVPCSSCLTAKIPCHVSDARPEKRQRVLISSKYDEALESVDSRLQQVLEAVNSLQGAVNVQPRLNVVQHHHDFSSGFPDARQDGAANAYRGDSSFEAQSRALQRHPPQSPLTTTPFDSTTTSTFSEVLTWTSGTSTSVSPTTSAVPPPTSPHHEPYLTSRPLPPSDAVLRLLRLTQTEKQRFFLDVDLFDEAHFTDLCKQVFFAINPYSSHTWAIVNTGLYYLFHGLDVSRCAEIGLEASELGTIIDLLARNVQMAVDGFKICHDASLEACQSLALLSRGRKVLWYVFLMEKGLALTLGRPQVLHFYDISTDTSAHPNDVLGIPAKIAAAFFELALIEDEMIPQLFSASARHLDPRVRWERGQGFHERLGQIRLGLILRDTSADSPFNEASILVNVLAASVKTLVCWAAPGVEATTSGRRKACADCVDDARWILRNLEEEAGTRTRGWTLLLNIILCLAPFTPYLVLASHAATSKDTDDLLLLKRTRDMLSRAAPNSPIAQRILETCPGSPSSEETYSRPLHGSIEASDMVPQLPFITFSEHDKNP</sequence>
<evidence type="ECO:0000256" key="2">
    <source>
        <dbReference type="SAM" id="MobiDB-lite"/>
    </source>
</evidence>
<dbReference type="PANTHER" id="PTHR46910:SF5">
    <property type="entry name" value="ZN(II)2CYS6 TRANSCRIPTION FACTOR (EUROFUNG)"/>
    <property type="match status" value="1"/>
</dbReference>
<gene>
    <name evidence="4" type="ORF">F5X68DRAFT_260411</name>
</gene>
<dbReference type="SMART" id="SM00066">
    <property type="entry name" value="GAL4"/>
    <property type="match status" value="1"/>
</dbReference>
<dbReference type="EMBL" id="JAGSXJ010000007">
    <property type="protein sequence ID" value="KAH6689829.1"/>
    <property type="molecule type" value="Genomic_DNA"/>
</dbReference>
<feature type="region of interest" description="Disordered" evidence="2">
    <location>
        <begin position="162"/>
        <end position="190"/>
    </location>
</feature>
<evidence type="ECO:0000313" key="4">
    <source>
        <dbReference type="EMBL" id="KAH6689829.1"/>
    </source>
</evidence>
<dbReference type="Proteomes" id="UP000770015">
    <property type="component" value="Unassembled WGS sequence"/>
</dbReference>
<dbReference type="GO" id="GO:0008270">
    <property type="term" value="F:zinc ion binding"/>
    <property type="evidence" value="ECO:0007669"/>
    <property type="project" value="InterPro"/>
</dbReference>